<evidence type="ECO:0000313" key="2">
    <source>
        <dbReference type="WBParaSite" id="nRc.2.0.1.t29964-RA"/>
    </source>
</evidence>
<dbReference type="Proteomes" id="UP000887565">
    <property type="component" value="Unplaced"/>
</dbReference>
<dbReference type="AlphaFoldDB" id="A0A915JV99"/>
<keyword evidence="1" id="KW-1185">Reference proteome</keyword>
<accession>A0A915JV99</accession>
<reference evidence="2" key="1">
    <citation type="submission" date="2022-11" db="UniProtKB">
        <authorList>
            <consortium name="WormBaseParasite"/>
        </authorList>
    </citation>
    <scope>IDENTIFICATION</scope>
</reference>
<sequence length="162" mass="17867">MTTTGAQTLVVIAQQQPVALAKPLPQVANAFRETLCALNDHSRIEKSQVAYARSYDCMARDVSYKVGNQMLKLGTTGKHGLTPKLLPIHDGPNFVTNVAYPNVTIRPEADQEDTVHVNQLRHYVSPDQLVEPEEIPSTSQPGFPRLPASSYYYLHIVPASIT</sequence>
<protein>
    <submittedName>
        <fullName evidence="2">Uncharacterized protein</fullName>
    </submittedName>
</protein>
<proteinExistence type="predicted"/>
<organism evidence="1 2">
    <name type="scientific">Romanomermis culicivorax</name>
    <name type="common">Nematode worm</name>
    <dbReference type="NCBI Taxonomy" id="13658"/>
    <lineage>
        <taxon>Eukaryota</taxon>
        <taxon>Metazoa</taxon>
        <taxon>Ecdysozoa</taxon>
        <taxon>Nematoda</taxon>
        <taxon>Enoplea</taxon>
        <taxon>Dorylaimia</taxon>
        <taxon>Mermithida</taxon>
        <taxon>Mermithoidea</taxon>
        <taxon>Mermithidae</taxon>
        <taxon>Romanomermis</taxon>
    </lineage>
</organism>
<name>A0A915JV99_ROMCU</name>
<evidence type="ECO:0000313" key="1">
    <source>
        <dbReference type="Proteomes" id="UP000887565"/>
    </source>
</evidence>
<dbReference type="WBParaSite" id="nRc.2.0.1.t29964-RA">
    <property type="protein sequence ID" value="nRc.2.0.1.t29964-RA"/>
    <property type="gene ID" value="nRc.2.0.1.g29964"/>
</dbReference>